<evidence type="ECO:0000313" key="1">
    <source>
        <dbReference type="EMBL" id="CAD5123546.1"/>
    </source>
</evidence>
<organism evidence="1 2">
    <name type="scientific">Dimorphilus gyrociliatus</name>
    <dbReference type="NCBI Taxonomy" id="2664684"/>
    <lineage>
        <taxon>Eukaryota</taxon>
        <taxon>Metazoa</taxon>
        <taxon>Spiralia</taxon>
        <taxon>Lophotrochozoa</taxon>
        <taxon>Annelida</taxon>
        <taxon>Polychaeta</taxon>
        <taxon>Polychaeta incertae sedis</taxon>
        <taxon>Dinophilidae</taxon>
        <taxon>Dimorphilus</taxon>
    </lineage>
</organism>
<gene>
    <name evidence="1" type="ORF">DGYR_LOCUS11218</name>
</gene>
<reference evidence="1 2" key="1">
    <citation type="submission" date="2020-08" db="EMBL/GenBank/DDBJ databases">
        <authorList>
            <person name="Hejnol A."/>
        </authorList>
    </citation>
    <scope>NUCLEOTIDE SEQUENCE [LARGE SCALE GENOMIC DNA]</scope>
</reference>
<dbReference type="Proteomes" id="UP000549394">
    <property type="component" value="Unassembled WGS sequence"/>
</dbReference>
<sequence>MSMEGNGTVPFGRSSSEEEICPKVKVSRKVLNQPNFEARFYSGDRYSKTVKERFGEVKQKCTVSTSCMKSVLFKIFPFIGIMGNYKVKEDLLGDLVSGFTVGIMHIPQGKELFYDTRKLNLSWL</sequence>
<accession>A0A7I8W4R4</accession>
<name>A0A7I8W4R4_9ANNE</name>
<comment type="caution">
    <text evidence="1">The sequence shown here is derived from an EMBL/GenBank/DDBJ whole genome shotgun (WGS) entry which is preliminary data.</text>
</comment>
<keyword evidence="2" id="KW-1185">Reference proteome</keyword>
<dbReference type="OrthoDB" id="288203at2759"/>
<proteinExistence type="predicted"/>
<dbReference type="AlphaFoldDB" id="A0A7I8W4R4"/>
<protein>
    <submittedName>
        <fullName evidence="1">Uncharacterized protein</fullName>
    </submittedName>
</protein>
<dbReference type="EMBL" id="CAJFCJ010000019">
    <property type="protein sequence ID" value="CAD5123546.1"/>
    <property type="molecule type" value="Genomic_DNA"/>
</dbReference>
<evidence type="ECO:0000313" key="2">
    <source>
        <dbReference type="Proteomes" id="UP000549394"/>
    </source>
</evidence>